<name>A0A3B1E738_9ZZZZ</name>
<accession>A0A3B1E738</accession>
<reference evidence="1" key="1">
    <citation type="submission" date="2018-06" db="EMBL/GenBank/DDBJ databases">
        <authorList>
            <person name="Zhirakovskaya E."/>
        </authorList>
    </citation>
    <scope>NUCLEOTIDE SEQUENCE</scope>
</reference>
<feature type="non-terminal residue" evidence="1">
    <location>
        <position position="231"/>
    </location>
</feature>
<sequence>MQINKAIRKTKLAKRDKRGRIRQVKGMLPDLKKARIQIADIETSDAEANRRLDVIHSLYEKQSQRAEQEGCTPYWNTWSYNVAKMIGAGRPITDTFMQTILSDSTTIAATITQLQGWGIPVIIENQNEFEKGLQINREQIENMVADLVQQKMSETRHIKGAVVDTVRLPDAMVMAESSTLFDAMDFYIQYLEETGERESLPERQGELKAKVYKNIKDVGRLKAQFQNMPLW</sequence>
<gene>
    <name evidence="1" type="ORF">MNBD_PLANCTO02-2599</name>
</gene>
<dbReference type="EMBL" id="UOGL01000655">
    <property type="protein sequence ID" value="VAX42445.1"/>
    <property type="molecule type" value="Genomic_DNA"/>
</dbReference>
<proteinExistence type="predicted"/>
<evidence type="ECO:0000313" key="1">
    <source>
        <dbReference type="EMBL" id="VAX42445.1"/>
    </source>
</evidence>
<protein>
    <submittedName>
        <fullName evidence="1">Uncharacterized protein</fullName>
    </submittedName>
</protein>
<organism evidence="1">
    <name type="scientific">hydrothermal vent metagenome</name>
    <dbReference type="NCBI Taxonomy" id="652676"/>
    <lineage>
        <taxon>unclassified sequences</taxon>
        <taxon>metagenomes</taxon>
        <taxon>ecological metagenomes</taxon>
    </lineage>
</organism>
<dbReference type="AlphaFoldDB" id="A0A3B1E738"/>